<feature type="active site" description="Acyl-ester intermediate" evidence="13">
    <location>
        <position position="83"/>
    </location>
</feature>
<keyword evidence="16" id="KW-0472">Membrane</keyword>
<dbReference type="AlphaFoldDB" id="D7CN74"/>
<dbReference type="SUPFAM" id="SSF69189">
    <property type="entry name" value="Penicillin-binding protein associated domain"/>
    <property type="match status" value="1"/>
</dbReference>
<keyword evidence="5 18" id="KW-0121">Carboxypeptidase</keyword>
<evidence type="ECO:0000256" key="15">
    <source>
        <dbReference type="RuleBase" id="RU004016"/>
    </source>
</evidence>
<dbReference type="Gene3D" id="3.40.710.10">
    <property type="entry name" value="DD-peptidase/beta-lactamase superfamily"/>
    <property type="match status" value="1"/>
</dbReference>
<reference evidence="18 19" key="2">
    <citation type="journal article" date="2010" name="Stand. Genomic Sci.">
        <title>Complete genome sequence of Syntrophothermus lipocalidus type strain (TGB-C1).</title>
        <authorList>
            <person name="Djao O.D."/>
            <person name="Zhang X."/>
            <person name="Lucas S."/>
            <person name="Lapidus A."/>
            <person name="Del Rio T.G."/>
            <person name="Nolan M."/>
            <person name="Tice H."/>
            <person name="Cheng J.F."/>
            <person name="Han C."/>
            <person name="Tapia R."/>
            <person name="Goodwin L."/>
            <person name="Pitluck S."/>
            <person name="Liolios K."/>
            <person name="Ivanova N."/>
            <person name="Mavromatis K."/>
            <person name="Mikhailova N."/>
            <person name="Ovchinnikova G."/>
            <person name="Pati A."/>
            <person name="Brambilla E."/>
            <person name="Chen A."/>
            <person name="Palaniappan K."/>
            <person name="Land M."/>
            <person name="Hauser L."/>
            <person name="Chang Y.J."/>
            <person name="Jeffries C.D."/>
            <person name="Rohde M."/>
            <person name="Sikorski J."/>
            <person name="Spring S."/>
            <person name="Goker M."/>
            <person name="Detter J.C."/>
            <person name="Woyke T."/>
            <person name="Bristow J."/>
            <person name="Eisen J.A."/>
            <person name="Markowitz V."/>
            <person name="Hugenholtz P."/>
            <person name="Kyrpides N.C."/>
            <person name="Klenk H.P."/>
        </authorList>
    </citation>
    <scope>NUCLEOTIDE SEQUENCE [LARGE SCALE GENOMIC DNA]</scope>
    <source>
        <strain evidence="19">DSM 12680 / TGB-C1</strain>
    </source>
</reference>
<feature type="active site" evidence="13">
    <location>
        <position position="138"/>
    </location>
</feature>
<dbReference type="InterPro" id="IPR037167">
    <property type="entry name" value="Peptidase_S11_C_sf"/>
</dbReference>
<evidence type="ECO:0000313" key="18">
    <source>
        <dbReference type="EMBL" id="ADI02159.1"/>
    </source>
</evidence>
<protein>
    <recommendedName>
        <fullName evidence="4">serine-type D-Ala-D-Ala carboxypeptidase</fullName>
        <ecNumber evidence="4">3.4.16.4</ecNumber>
    </recommendedName>
</protein>
<evidence type="ECO:0000256" key="12">
    <source>
        <dbReference type="ARBA" id="ARBA00034000"/>
    </source>
</evidence>
<evidence type="ECO:0000313" key="19">
    <source>
        <dbReference type="Proteomes" id="UP000000378"/>
    </source>
</evidence>
<evidence type="ECO:0000256" key="9">
    <source>
        <dbReference type="ARBA" id="ARBA00022960"/>
    </source>
</evidence>
<feature type="transmembrane region" description="Helical" evidence="16">
    <location>
        <begin position="388"/>
        <end position="406"/>
    </location>
</feature>
<keyword evidence="11" id="KW-0961">Cell wall biogenesis/degradation</keyword>
<comment type="pathway">
    <text evidence="2">Cell wall biogenesis; peptidoglycan biosynthesis.</text>
</comment>
<comment type="function">
    <text evidence="1">Removes C-terminal D-alanyl residues from sugar-peptide cell wall precursors.</text>
</comment>
<dbReference type="UniPathway" id="UPA00219"/>
<evidence type="ECO:0000256" key="14">
    <source>
        <dbReference type="PIRSR" id="PIRSR618044-2"/>
    </source>
</evidence>
<keyword evidence="9" id="KW-0133">Cell shape</keyword>
<evidence type="ECO:0000256" key="3">
    <source>
        <dbReference type="ARBA" id="ARBA00007164"/>
    </source>
</evidence>
<dbReference type="eggNOG" id="COG1686">
    <property type="taxonomic scope" value="Bacteria"/>
</dbReference>
<dbReference type="EC" id="3.4.16.4" evidence="4"/>
<keyword evidence="8 18" id="KW-0378">Hydrolase</keyword>
<sequence length="427" mass="46790">MLGRIRFLFKYETVFRVEQPCKVRTIPFGVLLICLVLSLGFDPKLALASENPQVQAPSCVLMEATTGKIVWAKNPDQRMAPASLTKVLTALIALERGDLNDKIKVGPNPPRVEGTRVYLVEGEEATLENLLYAMLLNSGNDAALAIAEHFGGSQQGFARLMNEKAAALGARNSHFVSPNGLSDPNHYTTSRDLAVIARAALQNPDFRKIVATKTRPWNGQDWQTTLINQNKLLWKYPGADGVKTGYTTEARNTLIASATRNGQSFIAVVLDEPRGSVAEQDAIALLDYGFSHFQCLRLAKKNQLVSVLQVEKNKKIDLVAARDLTIVVSTGTKSNPVGELHLNSVHGPFPSGTQVGEMIFKEKGKVVGKVPVVNRQAWPAPPPGLAGWWLRLSLAFAVLWVLVTVAKNRQRARGRSVSSRSRTARIR</sequence>
<dbReference type="HOGENOM" id="CLU_027070_7_3_9"/>
<evidence type="ECO:0000259" key="17">
    <source>
        <dbReference type="SMART" id="SM00936"/>
    </source>
</evidence>
<comment type="similarity">
    <text evidence="3 15">Belongs to the peptidase S11 family.</text>
</comment>
<evidence type="ECO:0000256" key="10">
    <source>
        <dbReference type="ARBA" id="ARBA00022984"/>
    </source>
</evidence>
<evidence type="ECO:0000256" key="13">
    <source>
        <dbReference type="PIRSR" id="PIRSR618044-1"/>
    </source>
</evidence>
<dbReference type="GO" id="GO:0008360">
    <property type="term" value="P:regulation of cell shape"/>
    <property type="evidence" value="ECO:0007669"/>
    <property type="project" value="UniProtKB-KW"/>
</dbReference>
<evidence type="ECO:0000256" key="5">
    <source>
        <dbReference type="ARBA" id="ARBA00022645"/>
    </source>
</evidence>
<dbReference type="InterPro" id="IPR012338">
    <property type="entry name" value="Beta-lactam/transpept-like"/>
</dbReference>
<feature type="domain" description="Peptidase S11 D-Ala-D-Ala carboxypeptidase A C-terminal" evidence="17">
    <location>
        <begin position="293"/>
        <end position="380"/>
    </location>
</feature>
<keyword evidence="16" id="KW-1133">Transmembrane helix</keyword>
<dbReference type="SMART" id="SM00936">
    <property type="entry name" value="PBP5_C"/>
    <property type="match status" value="1"/>
</dbReference>
<comment type="catalytic activity">
    <reaction evidence="12">
        <text>Preferential cleavage: (Ac)2-L-Lys-D-Ala-|-D-Ala. Also transpeptidation of peptidyl-alanyl moieties that are N-acyl substituents of D-alanine.</text>
        <dbReference type="EC" id="3.4.16.4"/>
    </reaction>
</comment>
<evidence type="ECO:0000256" key="7">
    <source>
        <dbReference type="ARBA" id="ARBA00022729"/>
    </source>
</evidence>
<dbReference type="InterPro" id="IPR001967">
    <property type="entry name" value="Peptidase_S11_N"/>
</dbReference>
<dbReference type="STRING" id="643648.Slip_1396"/>
<evidence type="ECO:0000256" key="8">
    <source>
        <dbReference type="ARBA" id="ARBA00022801"/>
    </source>
</evidence>
<proteinExistence type="inferred from homology"/>
<dbReference type="GO" id="GO:0071555">
    <property type="term" value="P:cell wall organization"/>
    <property type="evidence" value="ECO:0007669"/>
    <property type="project" value="UniProtKB-KW"/>
</dbReference>
<accession>D7CN74</accession>
<dbReference type="MEROPS" id="S11.004"/>
<gene>
    <name evidence="18" type="ordered locus">Slip_1396</name>
</gene>
<evidence type="ECO:0000256" key="4">
    <source>
        <dbReference type="ARBA" id="ARBA00012448"/>
    </source>
</evidence>
<organism evidence="18 19">
    <name type="scientific">Syntrophothermus lipocalidus (strain DSM 12680 / TGB-C1)</name>
    <dbReference type="NCBI Taxonomy" id="643648"/>
    <lineage>
        <taxon>Bacteria</taxon>
        <taxon>Bacillati</taxon>
        <taxon>Bacillota</taxon>
        <taxon>Clostridia</taxon>
        <taxon>Eubacteriales</taxon>
        <taxon>Syntrophomonadaceae</taxon>
        <taxon>Syntrophothermus</taxon>
    </lineage>
</organism>
<name>D7CN74_SYNLT</name>
<dbReference type="Gene3D" id="2.60.410.10">
    <property type="entry name" value="D-Ala-D-Ala carboxypeptidase, C-terminal domain"/>
    <property type="match status" value="1"/>
</dbReference>
<keyword evidence="7" id="KW-0732">Signal</keyword>
<dbReference type="InterPro" id="IPR018044">
    <property type="entry name" value="Peptidase_S11"/>
</dbReference>
<dbReference type="SUPFAM" id="SSF56601">
    <property type="entry name" value="beta-lactamase/transpeptidase-like"/>
    <property type="match status" value="1"/>
</dbReference>
<dbReference type="PANTHER" id="PTHR21581">
    <property type="entry name" value="D-ALANYL-D-ALANINE CARBOXYPEPTIDASE"/>
    <property type="match status" value="1"/>
</dbReference>
<dbReference type="GO" id="GO:0009252">
    <property type="term" value="P:peptidoglycan biosynthetic process"/>
    <property type="evidence" value="ECO:0007669"/>
    <property type="project" value="UniProtKB-UniPathway"/>
</dbReference>
<dbReference type="PANTHER" id="PTHR21581:SF33">
    <property type="entry name" value="D-ALANYL-D-ALANINE CARBOXYPEPTIDASE DACB"/>
    <property type="match status" value="1"/>
</dbReference>
<dbReference type="InterPro" id="IPR012907">
    <property type="entry name" value="Peptidase_S11_C"/>
</dbReference>
<feature type="binding site" evidence="14">
    <location>
        <position position="243"/>
    </location>
    <ligand>
        <name>substrate</name>
    </ligand>
</feature>
<dbReference type="GO" id="GO:0006508">
    <property type="term" value="P:proteolysis"/>
    <property type="evidence" value="ECO:0007669"/>
    <property type="project" value="UniProtKB-KW"/>
</dbReference>
<evidence type="ECO:0000256" key="1">
    <source>
        <dbReference type="ARBA" id="ARBA00003217"/>
    </source>
</evidence>
<evidence type="ECO:0000256" key="16">
    <source>
        <dbReference type="SAM" id="Phobius"/>
    </source>
</evidence>
<evidence type="ECO:0000256" key="6">
    <source>
        <dbReference type="ARBA" id="ARBA00022670"/>
    </source>
</evidence>
<dbReference type="PRINTS" id="PR00725">
    <property type="entry name" value="DADACBPTASE1"/>
</dbReference>
<evidence type="ECO:0000256" key="2">
    <source>
        <dbReference type="ARBA" id="ARBA00004752"/>
    </source>
</evidence>
<dbReference type="InterPro" id="IPR015956">
    <property type="entry name" value="Peniciliin-bd_prot_C_sf"/>
</dbReference>
<keyword evidence="16" id="KW-0812">Transmembrane</keyword>
<dbReference type="Pfam" id="PF00768">
    <property type="entry name" value="Peptidase_S11"/>
    <property type="match status" value="1"/>
</dbReference>
<dbReference type="Pfam" id="PF07943">
    <property type="entry name" value="PBP5_C"/>
    <property type="match status" value="1"/>
</dbReference>
<keyword evidence="10" id="KW-0573">Peptidoglycan synthesis</keyword>
<dbReference type="OrthoDB" id="9791132at2"/>
<keyword evidence="19" id="KW-1185">Reference proteome</keyword>
<feature type="active site" description="Proton acceptor" evidence="13">
    <location>
        <position position="86"/>
    </location>
</feature>
<reference evidence="19" key="1">
    <citation type="journal article" date="2010" name="Stand. Genomic Sci.">
        <title>Complete genome sequence of Syntrophothermus lipocalidus type strain (TGB-C1T).</title>
        <authorList>
            <consortium name="US DOE Joint Genome Institute (JGI-PGF)"/>
            <person name="Djao O."/>
            <person name="Zhang X."/>
            <person name="Lucas S."/>
            <person name="Lapidus A."/>
            <person name="Glavina Del Rio T."/>
            <person name="Nolan M."/>
            <person name="Tice H."/>
            <person name="Cheng J."/>
            <person name="Han C."/>
            <person name="Tapia R."/>
            <person name="Goodwin L."/>
            <person name="Pitluck S."/>
            <person name="Liolios K."/>
            <person name="Ivanova N."/>
            <person name="Mavromatis K."/>
            <person name="Mikhailova N."/>
            <person name="Ovchinnikova G."/>
            <person name="Pati A."/>
            <person name="Brambilla E."/>
            <person name="Chen A."/>
            <person name="Palaniappan K."/>
            <person name="Land M."/>
            <person name="Hauser L."/>
            <person name="Chang Y."/>
            <person name="Jeffries C."/>
            <person name="Rohde M."/>
            <person name="Sikorski J."/>
            <person name="Spring S."/>
            <person name="Goker M."/>
            <person name="Detter J."/>
            <person name="Woyke T."/>
            <person name="Bristow J."/>
            <person name="Eisen J."/>
            <person name="Markowitz V."/>
            <person name="Hugenholtz P."/>
            <person name="Kyrpides N."/>
            <person name="Klenk H."/>
        </authorList>
    </citation>
    <scope>NUCLEOTIDE SEQUENCE [LARGE SCALE GENOMIC DNA]</scope>
    <source>
        <strain evidence="19">DSM 12680 / TGB-C1</strain>
    </source>
</reference>
<evidence type="ECO:0000256" key="11">
    <source>
        <dbReference type="ARBA" id="ARBA00023316"/>
    </source>
</evidence>
<dbReference type="KEGG" id="slp:Slip_1396"/>
<dbReference type="RefSeq" id="WP_013175561.1">
    <property type="nucleotide sequence ID" value="NC_014220.1"/>
</dbReference>
<dbReference type="EMBL" id="CP002048">
    <property type="protein sequence ID" value="ADI02159.1"/>
    <property type="molecule type" value="Genomic_DNA"/>
</dbReference>
<dbReference type="GO" id="GO:0009002">
    <property type="term" value="F:serine-type D-Ala-D-Ala carboxypeptidase activity"/>
    <property type="evidence" value="ECO:0007669"/>
    <property type="project" value="UniProtKB-EC"/>
</dbReference>
<keyword evidence="6" id="KW-0645">Protease</keyword>
<dbReference type="Proteomes" id="UP000000378">
    <property type="component" value="Chromosome"/>
</dbReference>